<feature type="transmembrane region" description="Helical" evidence="8">
    <location>
        <begin position="21"/>
        <end position="42"/>
    </location>
</feature>
<evidence type="ECO:0000256" key="5">
    <source>
        <dbReference type="ARBA" id="ARBA00022692"/>
    </source>
</evidence>
<evidence type="ECO:0000259" key="9">
    <source>
        <dbReference type="PROSITE" id="PS50850"/>
    </source>
</evidence>
<keyword evidence="6 8" id="KW-1133">Transmembrane helix</keyword>
<dbReference type="AlphaFoldDB" id="A0A4Q7Z1D7"/>
<dbReference type="PANTHER" id="PTHR42718:SF9">
    <property type="entry name" value="MAJOR FACILITATOR SUPERFAMILY MULTIDRUG TRANSPORTER MFSC"/>
    <property type="match status" value="1"/>
</dbReference>
<keyword evidence="7 8" id="KW-0472">Membrane</keyword>
<dbReference type="Gene3D" id="1.20.1720.10">
    <property type="entry name" value="Multidrug resistance protein D"/>
    <property type="match status" value="1"/>
</dbReference>
<dbReference type="InterPro" id="IPR036259">
    <property type="entry name" value="MFS_trans_sf"/>
</dbReference>
<reference evidence="10 11" key="1">
    <citation type="submission" date="2019-02" db="EMBL/GenBank/DDBJ databases">
        <title>Genomic Encyclopedia of Archaeal and Bacterial Type Strains, Phase II (KMG-II): from individual species to whole genera.</title>
        <authorList>
            <person name="Goeker M."/>
        </authorList>
    </citation>
    <scope>NUCLEOTIDE SEQUENCE [LARGE SCALE GENOMIC DNA]</scope>
    <source>
        <strain evidence="10 11">DSM 18101</strain>
    </source>
</reference>
<proteinExistence type="inferred from homology"/>
<evidence type="ECO:0000313" key="10">
    <source>
        <dbReference type="EMBL" id="RZU43325.1"/>
    </source>
</evidence>
<dbReference type="PRINTS" id="PR01036">
    <property type="entry name" value="TCRTETB"/>
</dbReference>
<evidence type="ECO:0000256" key="1">
    <source>
        <dbReference type="ARBA" id="ARBA00004651"/>
    </source>
</evidence>
<feature type="transmembrane region" description="Helical" evidence="8">
    <location>
        <begin position="149"/>
        <end position="170"/>
    </location>
</feature>
<evidence type="ECO:0000256" key="2">
    <source>
        <dbReference type="ARBA" id="ARBA00008537"/>
    </source>
</evidence>
<feature type="transmembrane region" description="Helical" evidence="8">
    <location>
        <begin position="287"/>
        <end position="309"/>
    </location>
</feature>
<evidence type="ECO:0000313" key="11">
    <source>
        <dbReference type="Proteomes" id="UP000292958"/>
    </source>
</evidence>
<evidence type="ECO:0000256" key="3">
    <source>
        <dbReference type="ARBA" id="ARBA00022448"/>
    </source>
</evidence>
<dbReference type="CDD" id="cd17503">
    <property type="entry name" value="MFS_LmrB_MDR_like"/>
    <property type="match status" value="1"/>
</dbReference>
<dbReference type="SUPFAM" id="SSF103473">
    <property type="entry name" value="MFS general substrate transporter"/>
    <property type="match status" value="1"/>
</dbReference>
<dbReference type="InterPro" id="IPR004638">
    <property type="entry name" value="EmrB-like"/>
</dbReference>
<sequence length="537" mass="58631">MSTAVATLSLAPPIWKPRHNPWAVALTVTLATFMEVLDTSIANVALPHMAGTLGASQDEATWVLTSYLVSSAIVLPISGWLSNRFGRKRFYMTCVALFTICSLLCGLAQTLPMLIIARILQGAGGGGLAPSEQAILADTFPVEKRGQAFAVYGMAVVVAPAIGPTLGGWITDSFNWHWIFFINIPVGLLSLYLSNRMVEDPPHLKVRMKQSRNERVDFFGLGLVAIGVGFLEFTLDKGQEKDWFGSQMIVTCAILALVTLITFVIWEWNHSHPIVDLKLLKNRNFGTAVFLQLVLGMVLFGSTVLIPQYLQVLLGYTAERAGMVLSPAGFVMMIMMAVAGRSLGKFDPRLMVAMGYAATAAGIYNLTRLDLNTAFTTVTLWRMIQVVGLPFVFIPISTLNYVGVPADKTNQISSLSNFARNLGGSMGTALLTTYIFRSSQVHQAALAANVIPGSVPYRLYMDRMTSMLISHGTSTAAATQMAIGHAYQEMLRQAQMLSYESAFFILSVVIFCLIPLPFVMRLPEKRVKPDPEAMGGH</sequence>
<dbReference type="PROSITE" id="PS50850">
    <property type="entry name" value="MFS"/>
    <property type="match status" value="1"/>
</dbReference>
<organism evidence="10 11">
    <name type="scientific">Edaphobacter modestus</name>
    <dbReference type="NCBI Taxonomy" id="388466"/>
    <lineage>
        <taxon>Bacteria</taxon>
        <taxon>Pseudomonadati</taxon>
        <taxon>Acidobacteriota</taxon>
        <taxon>Terriglobia</taxon>
        <taxon>Terriglobales</taxon>
        <taxon>Acidobacteriaceae</taxon>
        <taxon>Edaphobacter</taxon>
    </lineage>
</organism>
<keyword evidence="4" id="KW-1003">Cell membrane</keyword>
<dbReference type="Proteomes" id="UP000292958">
    <property type="component" value="Unassembled WGS sequence"/>
</dbReference>
<dbReference type="InterPro" id="IPR011701">
    <property type="entry name" value="MFS"/>
</dbReference>
<keyword evidence="3" id="KW-0813">Transport</keyword>
<gene>
    <name evidence="10" type="ORF">BDD14_4983</name>
</gene>
<keyword evidence="5 8" id="KW-0812">Transmembrane</keyword>
<feature type="domain" description="Major facilitator superfamily (MFS) profile" evidence="9">
    <location>
        <begin position="24"/>
        <end position="526"/>
    </location>
</feature>
<evidence type="ECO:0000256" key="4">
    <source>
        <dbReference type="ARBA" id="ARBA00022475"/>
    </source>
</evidence>
<evidence type="ECO:0000256" key="6">
    <source>
        <dbReference type="ARBA" id="ARBA00022989"/>
    </source>
</evidence>
<dbReference type="InterPro" id="IPR020846">
    <property type="entry name" value="MFS_dom"/>
</dbReference>
<comment type="subcellular location">
    <subcellularLocation>
        <location evidence="1">Cell membrane</location>
        <topology evidence="1">Multi-pass membrane protein</topology>
    </subcellularLocation>
</comment>
<feature type="transmembrane region" description="Helical" evidence="8">
    <location>
        <begin position="499"/>
        <end position="519"/>
    </location>
</feature>
<evidence type="ECO:0000256" key="7">
    <source>
        <dbReference type="ARBA" id="ARBA00023136"/>
    </source>
</evidence>
<feature type="transmembrane region" description="Helical" evidence="8">
    <location>
        <begin position="321"/>
        <end position="338"/>
    </location>
</feature>
<dbReference type="EMBL" id="SHKW01000001">
    <property type="protein sequence ID" value="RZU43325.1"/>
    <property type="molecule type" value="Genomic_DNA"/>
</dbReference>
<dbReference type="PANTHER" id="PTHR42718">
    <property type="entry name" value="MAJOR FACILITATOR SUPERFAMILY MULTIDRUG TRANSPORTER MFSC"/>
    <property type="match status" value="1"/>
</dbReference>
<evidence type="ECO:0000256" key="8">
    <source>
        <dbReference type="SAM" id="Phobius"/>
    </source>
</evidence>
<dbReference type="Pfam" id="PF07690">
    <property type="entry name" value="MFS_1"/>
    <property type="match status" value="1"/>
</dbReference>
<dbReference type="OrthoDB" id="102502at2"/>
<feature type="transmembrane region" description="Helical" evidence="8">
    <location>
        <begin position="247"/>
        <end position="266"/>
    </location>
</feature>
<protein>
    <submittedName>
        <fullName evidence="10">DHA2 family multidrug resistance protein</fullName>
    </submittedName>
</protein>
<comment type="caution">
    <text evidence="10">The sequence shown here is derived from an EMBL/GenBank/DDBJ whole genome shotgun (WGS) entry which is preliminary data.</text>
</comment>
<dbReference type="NCBIfam" id="TIGR00711">
    <property type="entry name" value="efflux_EmrB"/>
    <property type="match status" value="1"/>
</dbReference>
<comment type="similarity">
    <text evidence="2">Belongs to the major facilitator superfamily. EmrB family.</text>
</comment>
<dbReference type="RefSeq" id="WP_130421794.1">
    <property type="nucleotide sequence ID" value="NZ_SHKW01000001.1"/>
</dbReference>
<accession>A0A4Q7Z1D7</accession>
<feature type="transmembrane region" description="Helical" evidence="8">
    <location>
        <begin position="216"/>
        <end position="235"/>
    </location>
</feature>
<dbReference type="Gene3D" id="1.20.1250.20">
    <property type="entry name" value="MFS general substrate transporter like domains"/>
    <property type="match status" value="1"/>
</dbReference>
<name>A0A4Q7Z1D7_9BACT</name>
<feature type="transmembrane region" description="Helical" evidence="8">
    <location>
        <begin position="176"/>
        <end position="195"/>
    </location>
</feature>
<feature type="transmembrane region" description="Helical" evidence="8">
    <location>
        <begin position="350"/>
        <end position="367"/>
    </location>
</feature>
<dbReference type="GO" id="GO:0022857">
    <property type="term" value="F:transmembrane transporter activity"/>
    <property type="evidence" value="ECO:0007669"/>
    <property type="project" value="InterPro"/>
</dbReference>
<feature type="transmembrane region" description="Helical" evidence="8">
    <location>
        <begin position="62"/>
        <end position="81"/>
    </location>
</feature>
<keyword evidence="11" id="KW-1185">Reference proteome</keyword>
<feature type="transmembrane region" description="Helical" evidence="8">
    <location>
        <begin position="379"/>
        <end position="402"/>
    </location>
</feature>
<dbReference type="GO" id="GO:0005886">
    <property type="term" value="C:plasma membrane"/>
    <property type="evidence" value="ECO:0007669"/>
    <property type="project" value="UniProtKB-SubCell"/>
</dbReference>